<evidence type="ECO:0000313" key="12">
    <source>
        <dbReference type="Proteomes" id="UP000230324"/>
    </source>
</evidence>
<dbReference type="InterPro" id="IPR015813">
    <property type="entry name" value="Pyrv/PenolPyrv_kinase-like_dom"/>
</dbReference>
<evidence type="ECO:0000259" key="9">
    <source>
        <dbReference type="Pfam" id="PF00391"/>
    </source>
</evidence>
<evidence type="ECO:0000256" key="3">
    <source>
        <dbReference type="ARBA" id="ARBA00022679"/>
    </source>
</evidence>
<evidence type="ECO:0000256" key="4">
    <source>
        <dbReference type="ARBA" id="ARBA00022723"/>
    </source>
</evidence>
<dbReference type="InterPro" id="IPR000121">
    <property type="entry name" value="PEP_util_C"/>
</dbReference>
<dbReference type="SUPFAM" id="SSF51621">
    <property type="entry name" value="Phosphoenolpyruvate/pyruvate domain"/>
    <property type="match status" value="1"/>
</dbReference>
<keyword evidence="8" id="KW-0460">Magnesium</keyword>
<dbReference type="InterPro" id="IPR036637">
    <property type="entry name" value="Phosphohistidine_dom_sf"/>
</dbReference>
<evidence type="ECO:0000259" key="10">
    <source>
        <dbReference type="Pfam" id="PF02896"/>
    </source>
</evidence>
<keyword evidence="6" id="KW-0418">Kinase</keyword>
<dbReference type="InterPro" id="IPR006319">
    <property type="entry name" value="PEP_synth"/>
</dbReference>
<dbReference type="Gene3D" id="3.50.30.10">
    <property type="entry name" value="Phosphohistidine domain"/>
    <property type="match status" value="1"/>
</dbReference>
<evidence type="ECO:0000256" key="2">
    <source>
        <dbReference type="ARBA" id="ARBA00007837"/>
    </source>
</evidence>
<dbReference type="SUPFAM" id="SSF52009">
    <property type="entry name" value="Phosphohistidine domain"/>
    <property type="match status" value="1"/>
</dbReference>
<dbReference type="GO" id="GO:0005524">
    <property type="term" value="F:ATP binding"/>
    <property type="evidence" value="ECO:0007669"/>
    <property type="project" value="UniProtKB-KW"/>
</dbReference>
<dbReference type="Pfam" id="PF00391">
    <property type="entry name" value="PEP-utilizers"/>
    <property type="match status" value="1"/>
</dbReference>
<dbReference type="GO" id="GO:0008986">
    <property type="term" value="F:pyruvate, water dikinase activity"/>
    <property type="evidence" value="ECO:0007669"/>
    <property type="project" value="InterPro"/>
</dbReference>
<keyword evidence="7" id="KW-0067">ATP-binding</keyword>
<evidence type="ECO:0000256" key="7">
    <source>
        <dbReference type="ARBA" id="ARBA00022840"/>
    </source>
</evidence>
<keyword evidence="3" id="KW-0808">Transferase</keyword>
<dbReference type="InterPro" id="IPR008279">
    <property type="entry name" value="PEP-util_enz_mobile_dom"/>
</dbReference>
<comment type="caution">
    <text evidence="11">The sequence shown here is derived from an EMBL/GenBank/DDBJ whole genome shotgun (WGS) entry which is preliminary data.</text>
</comment>
<sequence>KKPILTGTAIGDKIGQGRVRVIPDVSKIAQFQKGEVLVTKMTDPDWVIAMKDAAAIVTDEGSKVCHASIVSRELGLPCVVGTFKATKILKTRQIVTVDCTQGLNGRIYLGKVPFKIKRYNLKKVPKLKTKIMINIGAPEIAFKTSFLPNDGVGLAREEFIIAEKIMVHPLALYHFNKIKNKKLKKKIEEITIEHKNKKEYFIKELAEGIAQIGAAFYPKEVIVRFSDFKTNEYKNLIGGELFEGEEANPMLGFRGACRYLDKEFQPAFWMECQAIKRVRDVFGLKNVSVMIPFCRTIEEGKKVVELMKKFGLKKGKDNLKVYVMCEIPSNVILAEKFLKIFDGMSIGSNDLTQCLLGVDRDNAKIAYIGDERNEAVKEMIRKIIRLCRQKKKYCGICGQAPSEWVEFAEFLIKEGIESISLNPDAVMKTTLNLSK</sequence>
<protein>
    <submittedName>
        <fullName evidence="11">Phosphoenolpyruvate synthase</fullName>
    </submittedName>
</protein>
<dbReference type="Pfam" id="PF02896">
    <property type="entry name" value="PEP-utilizers_C"/>
    <property type="match status" value="1"/>
</dbReference>
<feature type="non-terminal residue" evidence="11">
    <location>
        <position position="1"/>
    </location>
</feature>
<comment type="cofactor">
    <cofactor evidence="1">
        <name>Mg(2+)</name>
        <dbReference type="ChEBI" id="CHEBI:18420"/>
    </cofactor>
</comment>
<dbReference type="PANTHER" id="PTHR43030">
    <property type="entry name" value="PHOSPHOENOLPYRUVATE SYNTHASE"/>
    <property type="match status" value="1"/>
</dbReference>
<keyword evidence="5" id="KW-0547">Nucleotide-binding</keyword>
<accession>A0A2M7BY72</accession>
<proteinExistence type="inferred from homology"/>
<dbReference type="Proteomes" id="UP000230324">
    <property type="component" value="Unassembled WGS sequence"/>
</dbReference>
<evidence type="ECO:0000256" key="5">
    <source>
        <dbReference type="ARBA" id="ARBA00022741"/>
    </source>
</evidence>
<evidence type="ECO:0000256" key="1">
    <source>
        <dbReference type="ARBA" id="ARBA00001946"/>
    </source>
</evidence>
<feature type="domain" description="PEP-utilising enzyme C-terminal" evidence="10">
    <location>
        <begin position="124"/>
        <end position="431"/>
    </location>
</feature>
<keyword evidence="4" id="KW-0479">Metal-binding</keyword>
<gene>
    <name evidence="11" type="ORF">COS47_01580</name>
</gene>
<keyword evidence="11" id="KW-0670">Pyruvate</keyword>
<comment type="similarity">
    <text evidence="2">Belongs to the PEP-utilizing enzyme family.</text>
</comment>
<name>A0A2M7BY72_9BACT</name>
<evidence type="ECO:0000256" key="8">
    <source>
        <dbReference type="ARBA" id="ARBA00022842"/>
    </source>
</evidence>
<dbReference type="Gene3D" id="3.20.20.60">
    <property type="entry name" value="Phosphoenolpyruvate-binding domains"/>
    <property type="match status" value="1"/>
</dbReference>
<organism evidence="11 12">
    <name type="scientific">Candidatus Nealsonbacteria bacterium CG03_land_8_20_14_0_80_36_12</name>
    <dbReference type="NCBI Taxonomy" id="1974701"/>
    <lineage>
        <taxon>Bacteria</taxon>
        <taxon>Candidatus Nealsoniibacteriota</taxon>
    </lineage>
</organism>
<reference evidence="12" key="1">
    <citation type="submission" date="2017-09" db="EMBL/GenBank/DDBJ databases">
        <title>Depth-based differentiation of microbial function through sediment-hosted aquifers and enrichment of novel symbionts in the deep terrestrial subsurface.</title>
        <authorList>
            <person name="Probst A.J."/>
            <person name="Ladd B."/>
            <person name="Jarett J.K."/>
            <person name="Geller-Mcgrath D.E."/>
            <person name="Sieber C.M.K."/>
            <person name="Emerson J.B."/>
            <person name="Anantharaman K."/>
            <person name="Thomas B.C."/>
            <person name="Malmstrom R."/>
            <person name="Stieglmeier M."/>
            <person name="Klingl A."/>
            <person name="Woyke T."/>
            <person name="Ryan C.M."/>
            <person name="Banfield J.F."/>
        </authorList>
    </citation>
    <scope>NUCLEOTIDE SEQUENCE [LARGE SCALE GENOMIC DNA]</scope>
</reference>
<feature type="domain" description="PEP-utilising enzyme mobile" evidence="9">
    <location>
        <begin position="31"/>
        <end position="102"/>
    </location>
</feature>
<evidence type="ECO:0000313" key="11">
    <source>
        <dbReference type="EMBL" id="PIV12615.1"/>
    </source>
</evidence>
<dbReference type="AlphaFoldDB" id="A0A2M7BY72"/>
<dbReference type="GO" id="GO:0046872">
    <property type="term" value="F:metal ion binding"/>
    <property type="evidence" value="ECO:0007669"/>
    <property type="project" value="UniProtKB-KW"/>
</dbReference>
<evidence type="ECO:0000256" key="6">
    <source>
        <dbReference type="ARBA" id="ARBA00022777"/>
    </source>
</evidence>
<dbReference type="PANTHER" id="PTHR43030:SF1">
    <property type="entry name" value="PHOSPHOENOLPYRUVATE SYNTHASE"/>
    <property type="match status" value="1"/>
</dbReference>
<dbReference type="EMBL" id="PEUV01000033">
    <property type="protein sequence ID" value="PIV12615.1"/>
    <property type="molecule type" value="Genomic_DNA"/>
</dbReference>
<dbReference type="NCBIfam" id="NF005057">
    <property type="entry name" value="PRK06464.1"/>
    <property type="match status" value="1"/>
</dbReference>
<dbReference type="InterPro" id="IPR040442">
    <property type="entry name" value="Pyrv_kinase-like_dom_sf"/>
</dbReference>